<dbReference type="Gene3D" id="3.90.920.10">
    <property type="entry name" value="DNA primase, PRIM domain"/>
    <property type="match status" value="1"/>
</dbReference>
<dbReference type="Pfam" id="PF22548">
    <property type="entry name" value="AEP-TOTE"/>
    <property type="match status" value="1"/>
</dbReference>
<name>A0A1G6WA59_9RHOB</name>
<proteinExistence type="predicted"/>
<keyword evidence="5" id="KW-1185">Reference proteome</keyword>
<dbReference type="InterPro" id="IPR014819">
    <property type="entry name" value="PriCT_2"/>
</dbReference>
<evidence type="ECO:0000313" key="4">
    <source>
        <dbReference type="EMBL" id="SDD61946.1"/>
    </source>
</evidence>
<evidence type="ECO:0000259" key="1">
    <source>
        <dbReference type="Pfam" id="PF08707"/>
    </source>
</evidence>
<dbReference type="STRING" id="639004.SAMN04488239_1098"/>
<dbReference type="SUPFAM" id="SSF52540">
    <property type="entry name" value="P-loop containing nucleoside triphosphate hydrolases"/>
    <property type="match status" value="1"/>
</dbReference>
<dbReference type="GO" id="GO:0016817">
    <property type="term" value="F:hydrolase activity, acting on acid anhydrides"/>
    <property type="evidence" value="ECO:0007669"/>
    <property type="project" value="InterPro"/>
</dbReference>
<organism evidence="4 5">
    <name type="scientific">Ruegeria marina</name>
    <dbReference type="NCBI Taxonomy" id="639004"/>
    <lineage>
        <taxon>Bacteria</taxon>
        <taxon>Pseudomonadati</taxon>
        <taxon>Pseudomonadota</taxon>
        <taxon>Alphaproteobacteria</taxon>
        <taxon>Rhodobacterales</taxon>
        <taxon>Roseobacteraceae</taxon>
        <taxon>Ruegeria</taxon>
    </lineage>
</organism>
<feature type="domain" description="NrS-1 polymerase-like helicase" evidence="2">
    <location>
        <begin position="486"/>
        <end position="594"/>
    </location>
</feature>
<dbReference type="InterPro" id="IPR054347">
    <property type="entry name" value="TOTE_primase"/>
</dbReference>
<evidence type="ECO:0000313" key="5">
    <source>
        <dbReference type="Proteomes" id="UP000199628"/>
    </source>
</evidence>
<dbReference type="Pfam" id="PF19263">
    <property type="entry name" value="DUF5906"/>
    <property type="match status" value="1"/>
</dbReference>
<gene>
    <name evidence="4" type="ORF">SAMN04488239_1098</name>
</gene>
<reference evidence="5" key="1">
    <citation type="submission" date="2016-10" db="EMBL/GenBank/DDBJ databases">
        <authorList>
            <person name="Varghese N."/>
            <person name="Submissions S."/>
        </authorList>
    </citation>
    <scope>NUCLEOTIDE SEQUENCE [LARGE SCALE GENOMIC DNA]</scope>
    <source>
        <strain evidence="5">CGMCC 1.9108</strain>
    </source>
</reference>
<sequence>MADKEYLKQRRFDLVAGIVSKVRQDAYAAYQKTGKQKYRLVDEPVTPEVVVGHLTGAQPIACYAVFDDQTYTAVLDFDDHDKTLSWDVLVAAAQPIVDELRRLGLKPLCCRSGGGSGLHIWIVWDASQSAKLVKQFLRHLLETQGFKHGTGGVQKKEIEVFPKNDRVKEGSYGNAVALPYSRSSVPLGDDLQPLDWLEFEPPELEDLLSPNVSEVFTAPPPPRPARTTLLQTGAGSGFGNDALPGDEEEVKAALKVVGSDDYETWINFGLAMKHSLGDDAFDIWDDWSSKSAKYEGSAACREVWDSLNPDGSLTIGTVFHVAKQRGWNGPSHPHIRRMNAQFAIYTSGKSTMIIEKNLAPDDLEVVRMVGKGAFADRFAWDRIEMQDANGNLTRPKVVDLWMNHPLAAHVHRLDFDPEGRPGQTATTWNVWSGFGVEPRPGEWGLMQAHIRNVVADGDSELSDWFFNWMAVGVQQPGLVIGTAPVLMGLPGVGKGIVANAYGRLWGRHFLTVTHATHVQGNFSGHFFGKRFVFVDEGMFGGDRSSAGIIKTRMTEPYTLFERKGVDAELVRNRLIFMVASNEDSVVPADLADRRWQVLRVNDTHKEDRPYFQAIVEQMENGGHEAMLFDLLHRDVSKGPDPRRTIKNEGIFEQALRAAGPEVRYLFALLDEGELPQPSAPGNGPGKTTIRALYADMCDRDQRARYVPQSAFGQKVSRIFPTVSKVQSGVFMERGPSGYERRRSTRYEFPELSICRRQFEAFVGLPVPWTFEELEWQEVEDHKLDPPF</sequence>
<protein>
    <submittedName>
        <fullName evidence="4">Primase C terminal 2 (PriCT-2)</fullName>
    </submittedName>
</protein>
<evidence type="ECO:0000259" key="3">
    <source>
        <dbReference type="Pfam" id="PF22548"/>
    </source>
</evidence>
<dbReference type="EMBL" id="FMZV01000009">
    <property type="protein sequence ID" value="SDD61946.1"/>
    <property type="molecule type" value="Genomic_DNA"/>
</dbReference>
<dbReference type="AlphaFoldDB" id="A0A1G6WA59"/>
<dbReference type="Pfam" id="PF08707">
    <property type="entry name" value="PriCT_2"/>
    <property type="match status" value="1"/>
</dbReference>
<dbReference type="OrthoDB" id="8215052at2"/>
<dbReference type="RefSeq" id="WP_093032283.1">
    <property type="nucleotide sequence ID" value="NZ_FMZV01000009.1"/>
</dbReference>
<dbReference type="CDD" id="cd00525">
    <property type="entry name" value="AE_Prim_S_like"/>
    <property type="match status" value="1"/>
</dbReference>
<dbReference type="InterPro" id="IPR045455">
    <property type="entry name" value="NrS-1_pol-like_helicase"/>
</dbReference>
<evidence type="ECO:0000259" key="2">
    <source>
        <dbReference type="Pfam" id="PF19263"/>
    </source>
</evidence>
<dbReference type="Proteomes" id="UP000199628">
    <property type="component" value="Unassembled WGS sequence"/>
</dbReference>
<dbReference type="InterPro" id="IPR027417">
    <property type="entry name" value="P-loop_NTPase"/>
</dbReference>
<accession>A0A1G6WA59</accession>
<feature type="domain" description="TOTE conflict system primase" evidence="3">
    <location>
        <begin position="43"/>
        <end position="182"/>
    </location>
</feature>
<feature type="domain" description="Primase C-terminal 2" evidence="1">
    <location>
        <begin position="256"/>
        <end position="322"/>
    </location>
</feature>